<comment type="caution">
    <text evidence="1">The sequence shown here is derived from an EMBL/GenBank/DDBJ whole genome shotgun (WGS) entry which is preliminary data.</text>
</comment>
<keyword evidence="2" id="KW-1185">Reference proteome</keyword>
<organism evidence="1 2">
    <name type="scientific">Ammoniphilus oxalaticus</name>
    <dbReference type="NCBI Taxonomy" id="66863"/>
    <lineage>
        <taxon>Bacteria</taxon>
        <taxon>Bacillati</taxon>
        <taxon>Bacillota</taxon>
        <taxon>Bacilli</taxon>
        <taxon>Bacillales</taxon>
        <taxon>Paenibacillaceae</taxon>
        <taxon>Aneurinibacillus group</taxon>
        <taxon>Ammoniphilus</taxon>
    </lineage>
</organism>
<dbReference type="Proteomes" id="UP000284219">
    <property type="component" value="Unassembled WGS sequence"/>
</dbReference>
<dbReference type="AlphaFoldDB" id="A0A419SD94"/>
<evidence type="ECO:0000313" key="2">
    <source>
        <dbReference type="Proteomes" id="UP000284219"/>
    </source>
</evidence>
<proteinExistence type="predicted"/>
<name>A0A419SD94_9BACL</name>
<gene>
    <name evidence="1" type="ORF">BEP19_14840</name>
</gene>
<reference evidence="1 2" key="1">
    <citation type="submission" date="2016-08" db="EMBL/GenBank/DDBJ databases">
        <title>Novel Firmicute Genomes.</title>
        <authorList>
            <person name="Poppleton D.I."/>
            <person name="Gribaldo S."/>
        </authorList>
    </citation>
    <scope>NUCLEOTIDE SEQUENCE [LARGE SCALE GENOMIC DNA]</scope>
    <source>
        <strain evidence="1 2">RAOx-1</strain>
    </source>
</reference>
<accession>A0A419SD94</accession>
<protein>
    <submittedName>
        <fullName evidence="1">Uncharacterized protein</fullName>
    </submittedName>
</protein>
<sequence>MVDLPILLEEKRKHDASKTLEGISIQNLTNMEQEHREKLLRELRRTAGLVEELPDGPDLEGLERLKAMMGK</sequence>
<dbReference type="EMBL" id="MCHY01000013">
    <property type="protein sequence ID" value="RKD20960.1"/>
    <property type="molecule type" value="Genomic_DNA"/>
</dbReference>
<evidence type="ECO:0000313" key="1">
    <source>
        <dbReference type="EMBL" id="RKD20960.1"/>
    </source>
</evidence>